<accession>A0ABM8ZR91</accession>
<dbReference type="InterPro" id="IPR009045">
    <property type="entry name" value="Zn_M74/Hedgehog-like"/>
</dbReference>
<evidence type="ECO:0000313" key="10">
    <source>
        <dbReference type="EMBL" id="CAH0532822.1"/>
    </source>
</evidence>
<evidence type="ECO:0000256" key="6">
    <source>
        <dbReference type="ARBA" id="ARBA00022833"/>
    </source>
</evidence>
<dbReference type="PIRSF" id="PIRSF018455">
    <property type="entry name" value="MepA"/>
    <property type="match status" value="1"/>
</dbReference>
<comment type="caution">
    <text evidence="10">The sequence shown here is derived from an EMBL/GenBank/DDBJ whole genome shotgun (WGS) entry which is preliminary data.</text>
</comment>
<evidence type="ECO:0000256" key="2">
    <source>
        <dbReference type="ARBA" id="ARBA00022723"/>
    </source>
</evidence>
<reference evidence="10" key="1">
    <citation type="submission" date="2021-11" db="EMBL/GenBank/DDBJ databases">
        <authorList>
            <person name="Rodrigo-Torres L."/>
            <person name="Arahal R. D."/>
            <person name="Lucena T."/>
        </authorList>
    </citation>
    <scope>NUCLEOTIDE SEQUENCE</scope>
    <source>
        <strain evidence="10">CECT 7929</strain>
    </source>
</reference>
<keyword evidence="1" id="KW-0645">Protease</keyword>
<keyword evidence="3 9" id="KW-0732">Signal</keyword>
<dbReference type="Pfam" id="PF03411">
    <property type="entry name" value="Peptidase_M74"/>
    <property type="match status" value="1"/>
</dbReference>
<evidence type="ECO:0000256" key="3">
    <source>
        <dbReference type="ARBA" id="ARBA00022729"/>
    </source>
</evidence>
<organism evidence="10 11">
    <name type="scientific">Vibrio stylophorae</name>
    <dbReference type="NCBI Taxonomy" id="659351"/>
    <lineage>
        <taxon>Bacteria</taxon>
        <taxon>Pseudomonadati</taxon>
        <taxon>Pseudomonadota</taxon>
        <taxon>Gammaproteobacteria</taxon>
        <taxon>Vibrionales</taxon>
        <taxon>Vibrionaceae</taxon>
        <taxon>Vibrio</taxon>
    </lineage>
</organism>
<keyword evidence="2" id="KW-0479">Metal-binding</keyword>
<sequence>MSIFGMAKGYGFRYSLLLLSCCTFIVSAQMNPWAQQKTVSAGQTQIFGQYAGGCIQGAHELAQQGAGYQVMRPARQRYFGHPDLIDFIETLAATMQNQGYGDVLVGDMGMPRGGPFQYGHRSHQTGLDVDIWLRLGERPYSRSERNQVSAISMIDVAKQRENFDAWGQAQGDLIYFAAQDERVSRIFVHPIIKQSLCKMSWPNRAWLAKVRPWWGHNSHMHVRLSCPKDSPDCVNQAPVPAGEGCGYELYSWQPLVQEKPKNDSLAPKQYKPRPKPPAQCQTLLQ</sequence>
<dbReference type="Gene3D" id="3.30.1380.10">
    <property type="match status" value="1"/>
</dbReference>
<keyword evidence="7" id="KW-0482">Metalloprotease</keyword>
<keyword evidence="6" id="KW-0862">Zinc</keyword>
<protein>
    <submittedName>
        <fullName evidence="10">Penicillin-insensitive murein endopeptidase</fullName>
        <ecNumber evidence="10">3.4.24.-</ecNumber>
    </submittedName>
</protein>
<evidence type="ECO:0000256" key="1">
    <source>
        <dbReference type="ARBA" id="ARBA00022670"/>
    </source>
</evidence>
<proteinExistence type="predicted"/>
<dbReference type="EC" id="3.4.24.-" evidence="10"/>
<keyword evidence="11" id="KW-1185">Reference proteome</keyword>
<keyword evidence="4" id="KW-0574">Periplasm</keyword>
<gene>
    <name evidence="10" type="primary">mepA_2</name>
    <name evidence="10" type="ORF">VST7929_00669</name>
</gene>
<dbReference type="InterPro" id="IPR005073">
    <property type="entry name" value="Peptidase_M74"/>
</dbReference>
<evidence type="ECO:0000256" key="7">
    <source>
        <dbReference type="ARBA" id="ARBA00023049"/>
    </source>
</evidence>
<evidence type="ECO:0000256" key="9">
    <source>
        <dbReference type="SAM" id="SignalP"/>
    </source>
</evidence>
<keyword evidence="5 10" id="KW-0378">Hydrolase</keyword>
<feature type="region of interest" description="Disordered" evidence="8">
    <location>
        <begin position="261"/>
        <end position="285"/>
    </location>
</feature>
<feature type="chain" id="PRO_5045310616" evidence="9">
    <location>
        <begin position="29"/>
        <end position="285"/>
    </location>
</feature>
<dbReference type="SUPFAM" id="SSF55166">
    <property type="entry name" value="Hedgehog/DD-peptidase"/>
    <property type="match status" value="1"/>
</dbReference>
<evidence type="ECO:0000256" key="5">
    <source>
        <dbReference type="ARBA" id="ARBA00022801"/>
    </source>
</evidence>
<dbReference type="RefSeq" id="WP_237464877.1">
    <property type="nucleotide sequence ID" value="NZ_CAKLDI010000001.1"/>
</dbReference>
<evidence type="ECO:0000256" key="4">
    <source>
        <dbReference type="ARBA" id="ARBA00022764"/>
    </source>
</evidence>
<dbReference type="EMBL" id="CAKLDI010000001">
    <property type="protein sequence ID" value="CAH0532822.1"/>
    <property type="molecule type" value="Genomic_DNA"/>
</dbReference>
<evidence type="ECO:0000256" key="8">
    <source>
        <dbReference type="SAM" id="MobiDB-lite"/>
    </source>
</evidence>
<feature type="signal peptide" evidence="9">
    <location>
        <begin position="1"/>
        <end position="28"/>
    </location>
</feature>
<name>A0ABM8ZR91_9VIBR</name>
<dbReference type="NCBIfam" id="NF006947">
    <property type="entry name" value="PRK09429.1"/>
    <property type="match status" value="1"/>
</dbReference>
<dbReference type="Proteomes" id="UP000838672">
    <property type="component" value="Unassembled WGS sequence"/>
</dbReference>
<dbReference type="GO" id="GO:0016787">
    <property type="term" value="F:hydrolase activity"/>
    <property type="evidence" value="ECO:0007669"/>
    <property type="project" value="UniProtKB-KW"/>
</dbReference>
<evidence type="ECO:0000313" key="11">
    <source>
        <dbReference type="Proteomes" id="UP000838672"/>
    </source>
</evidence>